<feature type="coiled-coil region" evidence="1">
    <location>
        <begin position="372"/>
        <end position="399"/>
    </location>
</feature>
<dbReference type="WBParaSite" id="SSTP_0001226700.1">
    <property type="protein sequence ID" value="SSTP_0001226700.1"/>
    <property type="gene ID" value="SSTP_0001226700"/>
</dbReference>
<accession>A0A0K0ES38</accession>
<evidence type="ECO:0000256" key="1">
    <source>
        <dbReference type="SAM" id="Coils"/>
    </source>
</evidence>
<proteinExistence type="predicted"/>
<keyword evidence="1" id="KW-0175">Coiled coil</keyword>
<reference evidence="4" key="1">
    <citation type="submission" date="2015-08" db="UniProtKB">
        <authorList>
            <consortium name="WormBaseParasite"/>
        </authorList>
    </citation>
    <scope>IDENTIFICATION</scope>
</reference>
<evidence type="ECO:0000313" key="4">
    <source>
        <dbReference type="WBParaSite" id="SSTP_0001226700.1"/>
    </source>
</evidence>
<dbReference type="AlphaFoldDB" id="A0A0K0ES38"/>
<evidence type="ECO:0000259" key="2">
    <source>
        <dbReference type="Pfam" id="PF26081"/>
    </source>
</evidence>
<feature type="coiled-coil region" evidence="1">
    <location>
        <begin position="301"/>
        <end position="328"/>
    </location>
</feature>
<dbReference type="Pfam" id="PF26081">
    <property type="entry name" value="DUF8031"/>
    <property type="match status" value="1"/>
</dbReference>
<keyword evidence="3" id="KW-1185">Reference proteome</keyword>
<dbReference type="WBParaSite" id="TCONS_00013228.p1">
    <property type="protein sequence ID" value="TCONS_00013228.p1"/>
    <property type="gene ID" value="XLOC_009036"/>
</dbReference>
<dbReference type="Proteomes" id="UP000035681">
    <property type="component" value="Unplaced"/>
</dbReference>
<protein>
    <submittedName>
        <fullName evidence="4">GAR domain-containing protein</fullName>
    </submittedName>
</protein>
<organism evidence="4">
    <name type="scientific">Strongyloides stercoralis</name>
    <name type="common">Threadworm</name>
    <dbReference type="NCBI Taxonomy" id="6248"/>
    <lineage>
        <taxon>Eukaryota</taxon>
        <taxon>Metazoa</taxon>
        <taxon>Ecdysozoa</taxon>
        <taxon>Nematoda</taxon>
        <taxon>Chromadorea</taxon>
        <taxon>Rhabditida</taxon>
        <taxon>Tylenchina</taxon>
        <taxon>Panagrolaimomorpha</taxon>
        <taxon>Strongyloidoidea</taxon>
        <taxon>Strongyloididae</taxon>
        <taxon>Strongyloides</taxon>
    </lineage>
</organism>
<evidence type="ECO:0000313" key="3">
    <source>
        <dbReference type="Proteomes" id="UP000035681"/>
    </source>
</evidence>
<feature type="domain" description="DUF8031" evidence="2">
    <location>
        <begin position="6"/>
        <end position="72"/>
    </location>
</feature>
<dbReference type="InterPro" id="IPR058344">
    <property type="entry name" value="DUF8031"/>
</dbReference>
<dbReference type="STRING" id="6248.A0A0K0ES38"/>
<name>A0A0K0ES38_STRER</name>
<sequence>MAIVKLQEGIVQLQKEIGSFQGLLDSAIDESEVPLKVLLHSTASDIWELKVNLDDIALTVAQEKKNVKRKFEIYQITGDFFQMASEIEAKVEEVGVIGDGKDSTLEDLDEAYKTLKVIEKEDLPRLQAQYSKLPLTEIGDGIKSKAVEQQTKVIKNLESVQSLLLNKIEANNSFNALIVLFKEKASTVSRELESAQLDVNRIISIKDNDLLAVSKVIADMKEVVQKVNISRSDLIQECDEEYRKITNAVDLKCADAERNVIDVVGKRLDVPLEDLDFDNVERDIDALPHQSLAYVDLKSKLNGIKRKLELQKKTKEELEIIANALKEINTSSKDVLPINEYILLLKKKLNDLTECLKPKSDSLILTGDADIDKDLKKQRRKVNKSIEKIKKELENKEFEKTVTVYKAGDGVKELLLKSEREVVDSDLLRSKEMFSTLRSEILNKLNELNTLNKNLIGDNLKKIIGNNIKIVNQALHNTDTVLSNIEKREKEINKLQGMLKKIESSADYGLDNANELIERYANSPQPFGGAKADVEKINSIILETNRFIKVASKIADDLKDNNFEDSLFIQKLNNYSNAVKNLEELKLKIEDDIKREDNLIRMRNQLQITLNKIIEKASIIFNITSSL</sequence>
<feature type="coiled-coil region" evidence="1">
    <location>
        <begin position="572"/>
        <end position="599"/>
    </location>
</feature>